<dbReference type="Gene3D" id="2.130.10.10">
    <property type="entry name" value="YVTN repeat-like/Quinoprotein amine dehydrogenase"/>
    <property type="match status" value="1"/>
</dbReference>
<feature type="domain" description="Response regulatory" evidence="9">
    <location>
        <begin position="494"/>
        <end position="608"/>
    </location>
</feature>
<dbReference type="InterPro" id="IPR004358">
    <property type="entry name" value="Sig_transdc_His_kin-like_C"/>
</dbReference>
<dbReference type="PANTHER" id="PTHR43047">
    <property type="entry name" value="TWO-COMPONENT HISTIDINE PROTEIN KINASE"/>
    <property type="match status" value="1"/>
</dbReference>
<gene>
    <name evidence="10" type="ORF">N791_03480</name>
</gene>
<dbReference type="Proteomes" id="UP000030003">
    <property type="component" value="Unassembled WGS sequence"/>
</dbReference>
<dbReference type="Pfam" id="PF00072">
    <property type="entry name" value="Response_reg"/>
    <property type="match status" value="1"/>
</dbReference>
<keyword evidence="3 7" id="KW-0597">Phosphoprotein</keyword>
<dbReference type="FunFam" id="3.30.565.10:FF:000010">
    <property type="entry name" value="Sensor histidine kinase RcsC"/>
    <property type="match status" value="1"/>
</dbReference>
<sequence length="622" mass="65412">GSEEGLPAVEGSGLAVDPRGRAWLASTRGLHRWDPQAGRLRSFGLSDGLSSQEFLDQGMVLGDSGVLAAALADGSVMLLDTMVADPPPREPALVVDALAVRRDGAWHPLAGDEPRLSPGDRELRLRLALLAFANPAGSRFETWLVGHDSGWIEQGGNPERVWAGLEPGRHVIRARAVDADGNASAEQRIRLELPPPWWRSGAALVAWTGLAMLLAWGAGRAVRRRVAHRRRLRNAERERALALEASEAKSRFLANLGHEVRTPMTGVLGMTELLLGDPLGSQQRERAESIRTAGEHLLRLLDDALDLARIEAGRLELEHAPFDPRELVAQVAQLTAPLARRRGLEFDCTVAAAVPVAVLGDATRVRQILLNLLGNAVKFTARGSVRLEVDVDEAGTLRFAVEDTGPGLQAEQVERLFQRFEQADGARTAARHGGSGLGLAISRELAAAMGGGIGIETTPGVGSRFTVALPLAAAPAPVLAHADAAASAPPGGHALLLVEDDPVVAEVIAGLLRARGHEVTVAGHGLAALAEAAVLPLDAALLDLDLPGMDGLALARQLRAQGVAIPLLAITARADPDVEEEVAAAGFAGFLRKPVTGERLATALAAALDRAAAAPEPELSAR</sequence>
<protein>
    <recommendedName>
        <fullName evidence="2">histidine kinase</fullName>
        <ecNumber evidence="2">2.7.13.3</ecNumber>
    </recommendedName>
</protein>
<dbReference type="SMART" id="SM00448">
    <property type="entry name" value="REC"/>
    <property type="match status" value="1"/>
</dbReference>
<dbReference type="Gene3D" id="2.60.40.10">
    <property type="entry name" value="Immunoglobulins"/>
    <property type="match status" value="1"/>
</dbReference>
<dbReference type="Gene3D" id="3.40.50.2300">
    <property type="match status" value="1"/>
</dbReference>
<evidence type="ECO:0000259" key="9">
    <source>
        <dbReference type="PROSITE" id="PS50110"/>
    </source>
</evidence>
<dbReference type="Pfam" id="PF00512">
    <property type="entry name" value="HisKA"/>
    <property type="match status" value="1"/>
</dbReference>
<evidence type="ECO:0000256" key="5">
    <source>
        <dbReference type="ARBA" id="ARBA00022777"/>
    </source>
</evidence>
<name>A0A0A0M6D8_9GAMM</name>
<dbReference type="Gene3D" id="3.30.565.10">
    <property type="entry name" value="Histidine kinase-like ATPase, C-terminal domain"/>
    <property type="match status" value="1"/>
</dbReference>
<dbReference type="InterPro" id="IPR003594">
    <property type="entry name" value="HATPase_dom"/>
</dbReference>
<comment type="caution">
    <text evidence="10">The sequence shown here is derived from an EMBL/GenBank/DDBJ whole genome shotgun (WGS) entry which is preliminary data.</text>
</comment>
<keyword evidence="5" id="KW-0418">Kinase</keyword>
<dbReference type="PROSITE" id="PS50109">
    <property type="entry name" value="HIS_KIN"/>
    <property type="match status" value="1"/>
</dbReference>
<dbReference type="GO" id="GO:0005886">
    <property type="term" value="C:plasma membrane"/>
    <property type="evidence" value="ECO:0007669"/>
    <property type="project" value="TreeGrafter"/>
</dbReference>
<dbReference type="PROSITE" id="PS50110">
    <property type="entry name" value="RESPONSE_REGULATORY"/>
    <property type="match status" value="1"/>
</dbReference>
<dbReference type="PRINTS" id="PR00344">
    <property type="entry name" value="BCTRLSENSOR"/>
</dbReference>
<proteinExistence type="predicted"/>
<accession>A0A0A0M6D8</accession>
<dbReference type="AlphaFoldDB" id="A0A0A0M6D8"/>
<dbReference type="SUPFAM" id="SSF55874">
    <property type="entry name" value="ATPase domain of HSP90 chaperone/DNA topoisomerase II/histidine kinase"/>
    <property type="match status" value="1"/>
</dbReference>
<dbReference type="OrthoDB" id="176203at2"/>
<dbReference type="InterPro" id="IPR005467">
    <property type="entry name" value="His_kinase_dom"/>
</dbReference>
<dbReference type="Pfam" id="PF02518">
    <property type="entry name" value="HATPase_c"/>
    <property type="match status" value="1"/>
</dbReference>
<dbReference type="SUPFAM" id="SSF47384">
    <property type="entry name" value="Homodimeric domain of signal transducing histidine kinase"/>
    <property type="match status" value="1"/>
</dbReference>
<feature type="non-terminal residue" evidence="10">
    <location>
        <position position="1"/>
    </location>
</feature>
<evidence type="ECO:0000256" key="3">
    <source>
        <dbReference type="ARBA" id="ARBA00022553"/>
    </source>
</evidence>
<dbReference type="RefSeq" id="WP_036138677.1">
    <property type="nucleotide sequence ID" value="NZ_AVBH01000209.1"/>
</dbReference>
<dbReference type="InterPro" id="IPR036097">
    <property type="entry name" value="HisK_dim/P_sf"/>
</dbReference>
<dbReference type="InterPro" id="IPR015943">
    <property type="entry name" value="WD40/YVTN_repeat-like_dom_sf"/>
</dbReference>
<evidence type="ECO:0000256" key="6">
    <source>
        <dbReference type="ARBA" id="ARBA00023012"/>
    </source>
</evidence>
<evidence type="ECO:0000256" key="7">
    <source>
        <dbReference type="PROSITE-ProRule" id="PRU00169"/>
    </source>
</evidence>
<keyword evidence="4" id="KW-0808">Transferase</keyword>
<dbReference type="SMART" id="SM00387">
    <property type="entry name" value="HATPase_c"/>
    <property type="match status" value="1"/>
</dbReference>
<dbReference type="SMART" id="SM00388">
    <property type="entry name" value="HisKA"/>
    <property type="match status" value="1"/>
</dbReference>
<dbReference type="STRING" id="1385515.GCA_000423325_00820"/>
<evidence type="ECO:0000313" key="11">
    <source>
        <dbReference type="Proteomes" id="UP000030003"/>
    </source>
</evidence>
<dbReference type="InterPro" id="IPR001789">
    <property type="entry name" value="Sig_transdc_resp-reg_receiver"/>
</dbReference>
<dbReference type="GO" id="GO:0009927">
    <property type="term" value="F:histidine phosphotransfer kinase activity"/>
    <property type="evidence" value="ECO:0007669"/>
    <property type="project" value="TreeGrafter"/>
</dbReference>
<comment type="catalytic activity">
    <reaction evidence="1">
        <text>ATP + protein L-histidine = ADP + protein N-phospho-L-histidine.</text>
        <dbReference type="EC" id="2.7.13.3"/>
    </reaction>
</comment>
<evidence type="ECO:0000256" key="4">
    <source>
        <dbReference type="ARBA" id="ARBA00022679"/>
    </source>
</evidence>
<evidence type="ECO:0000259" key="8">
    <source>
        <dbReference type="PROSITE" id="PS50109"/>
    </source>
</evidence>
<dbReference type="eggNOG" id="COG2205">
    <property type="taxonomic scope" value="Bacteria"/>
</dbReference>
<dbReference type="InterPro" id="IPR036890">
    <property type="entry name" value="HATPase_C_sf"/>
</dbReference>
<evidence type="ECO:0000256" key="2">
    <source>
        <dbReference type="ARBA" id="ARBA00012438"/>
    </source>
</evidence>
<dbReference type="SUPFAM" id="SSF52172">
    <property type="entry name" value="CheY-like"/>
    <property type="match status" value="1"/>
</dbReference>
<reference evidence="10 11" key="1">
    <citation type="submission" date="2013-08" db="EMBL/GenBank/DDBJ databases">
        <title>Genomic analysis of Lysobacter defluvii.</title>
        <authorList>
            <person name="Wang Q."/>
            <person name="Wang G."/>
        </authorList>
    </citation>
    <scope>NUCLEOTIDE SEQUENCE [LARGE SCALE GENOMIC DNA]</scope>
    <source>
        <strain evidence="10 11">IMMIB APB-9</strain>
    </source>
</reference>
<feature type="modified residue" description="4-aspartylphosphate" evidence="7">
    <location>
        <position position="543"/>
    </location>
</feature>
<dbReference type="EC" id="2.7.13.3" evidence="2"/>
<dbReference type="CDD" id="cd00082">
    <property type="entry name" value="HisKA"/>
    <property type="match status" value="1"/>
</dbReference>
<dbReference type="InterPro" id="IPR003661">
    <property type="entry name" value="HisK_dim/P_dom"/>
</dbReference>
<keyword evidence="11" id="KW-1185">Reference proteome</keyword>
<dbReference type="CDD" id="cd16922">
    <property type="entry name" value="HATPase_EvgS-ArcB-TorS-like"/>
    <property type="match status" value="1"/>
</dbReference>
<feature type="domain" description="Histidine kinase" evidence="8">
    <location>
        <begin position="255"/>
        <end position="473"/>
    </location>
</feature>
<keyword evidence="6" id="KW-0902">Two-component regulatory system</keyword>
<dbReference type="InterPro" id="IPR011006">
    <property type="entry name" value="CheY-like_superfamily"/>
</dbReference>
<dbReference type="Gene3D" id="1.10.287.130">
    <property type="match status" value="1"/>
</dbReference>
<dbReference type="GO" id="GO:0000155">
    <property type="term" value="F:phosphorelay sensor kinase activity"/>
    <property type="evidence" value="ECO:0007669"/>
    <property type="project" value="InterPro"/>
</dbReference>
<dbReference type="EMBL" id="AVBH01000209">
    <property type="protein sequence ID" value="KGO97774.1"/>
    <property type="molecule type" value="Genomic_DNA"/>
</dbReference>
<evidence type="ECO:0000256" key="1">
    <source>
        <dbReference type="ARBA" id="ARBA00000085"/>
    </source>
</evidence>
<dbReference type="PANTHER" id="PTHR43047:SF72">
    <property type="entry name" value="OSMOSENSING HISTIDINE PROTEIN KINASE SLN1"/>
    <property type="match status" value="1"/>
</dbReference>
<organism evidence="10 11">
    <name type="scientific">Lysobacter defluvii IMMIB APB-9 = DSM 18482</name>
    <dbReference type="NCBI Taxonomy" id="1385515"/>
    <lineage>
        <taxon>Bacteria</taxon>
        <taxon>Pseudomonadati</taxon>
        <taxon>Pseudomonadota</taxon>
        <taxon>Gammaproteobacteria</taxon>
        <taxon>Lysobacterales</taxon>
        <taxon>Lysobacteraceae</taxon>
        <taxon>Novilysobacter</taxon>
    </lineage>
</organism>
<dbReference type="InterPro" id="IPR013783">
    <property type="entry name" value="Ig-like_fold"/>
</dbReference>
<evidence type="ECO:0000313" key="10">
    <source>
        <dbReference type="EMBL" id="KGO97774.1"/>
    </source>
</evidence>